<dbReference type="InterPro" id="IPR003439">
    <property type="entry name" value="ABC_transporter-like_ATP-bd"/>
</dbReference>
<evidence type="ECO:0000313" key="13">
    <source>
        <dbReference type="EMBL" id="KJV85173.1"/>
    </source>
</evidence>
<keyword evidence="6 10" id="KW-1133">Transmembrane helix</keyword>
<evidence type="ECO:0000256" key="6">
    <source>
        <dbReference type="ARBA" id="ARBA00022989"/>
    </source>
</evidence>
<dbReference type="InterPro" id="IPR011527">
    <property type="entry name" value="ABC1_TM_dom"/>
</dbReference>
<dbReference type="Proteomes" id="UP000033622">
    <property type="component" value="Unassembled WGS sequence"/>
</dbReference>
<feature type="domain" description="ABC transmembrane type-1" evidence="12">
    <location>
        <begin position="1"/>
        <end position="240"/>
    </location>
</feature>
<evidence type="ECO:0000256" key="9">
    <source>
        <dbReference type="SAM" id="MobiDB-lite"/>
    </source>
</evidence>
<dbReference type="PROSITE" id="PS00211">
    <property type="entry name" value="ABC_TRANSPORTER_1"/>
    <property type="match status" value="1"/>
</dbReference>
<dbReference type="InterPro" id="IPR017871">
    <property type="entry name" value="ABC_transporter-like_CS"/>
</dbReference>
<feature type="region of interest" description="Disordered" evidence="9">
    <location>
        <begin position="854"/>
        <end position="937"/>
    </location>
</feature>
<feature type="domain" description="ABC transporter" evidence="11">
    <location>
        <begin position="271"/>
        <end position="507"/>
    </location>
</feature>
<dbReference type="InterPro" id="IPR039421">
    <property type="entry name" value="Type_1_exporter"/>
</dbReference>
<dbReference type="EMBL" id="LAOF01000001">
    <property type="protein sequence ID" value="KJV85173.1"/>
    <property type="molecule type" value="Genomic_DNA"/>
</dbReference>
<evidence type="ECO:0000256" key="1">
    <source>
        <dbReference type="ARBA" id="ARBA00004651"/>
    </source>
</evidence>
<name>A0A0F3PY28_ANAPH</name>
<keyword evidence="3 10" id="KW-0812">Transmembrane</keyword>
<dbReference type="GO" id="GO:0030256">
    <property type="term" value="C:type I protein secretion system complex"/>
    <property type="evidence" value="ECO:0007669"/>
    <property type="project" value="InterPro"/>
</dbReference>
<dbReference type="InterPro" id="IPR010128">
    <property type="entry name" value="ATPase_T1SS_PrtD-like"/>
</dbReference>
<dbReference type="PANTHER" id="PTHR24221">
    <property type="entry name" value="ATP-BINDING CASSETTE SUB-FAMILY B"/>
    <property type="match status" value="1"/>
</dbReference>
<dbReference type="GO" id="GO:0140359">
    <property type="term" value="F:ABC-type transporter activity"/>
    <property type="evidence" value="ECO:0007669"/>
    <property type="project" value="InterPro"/>
</dbReference>
<dbReference type="PROSITE" id="PS50929">
    <property type="entry name" value="ABC_TM1F"/>
    <property type="match status" value="1"/>
</dbReference>
<evidence type="ECO:0000256" key="4">
    <source>
        <dbReference type="ARBA" id="ARBA00022741"/>
    </source>
</evidence>
<dbReference type="InterPro" id="IPR036640">
    <property type="entry name" value="ABC1_TM_sf"/>
</dbReference>
<feature type="compositionally biased region" description="Basic and acidic residues" evidence="9">
    <location>
        <begin position="828"/>
        <end position="841"/>
    </location>
</feature>
<dbReference type="Pfam" id="PF00664">
    <property type="entry name" value="ABC_membrane"/>
    <property type="match status" value="1"/>
</dbReference>
<evidence type="ECO:0000313" key="14">
    <source>
        <dbReference type="Proteomes" id="UP000033622"/>
    </source>
</evidence>
<feature type="region of interest" description="Disordered" evidence="9">
    <location>
        <begin position="567"/>
        <end position="634"/>
    </location>
</feature>
<feature type="compositionally biased region" description="Polar residues" evidence="9">
    <location>
        <begin position="581"/>
        <end position="614"/>
    </location>
</feature>
<keyword evidence="7 10" id="KW-0472">Membrane</keyword>
<dbReference type="PROSITE" id="PS50893">
    <property type="entry name" value="ABC_TRANSPORTER_2"/>
    <property type="match status" value="1"/>
</dbReference>
<dbReference type="SMART" id="SM00382">
    <property type="entry name" value="AAA"/>
    <property type="match status" value="1"/>
</dbReference>
<evidence type="ECO:0000256" key="5">
    <source>
        <dbReference type="ARBA" id="ARBA00022840"/>
    </source>
</evidence>
<evidence type="ECO:0000256" key="2">
    <source>
        <dbReference type="ARBA" id="ARBA00005417"/>
    </source>
</evidence>
<feature type="compositionally biased region" description="Polar residues" evidence="9">
    <location>
        <begin position="674"/>
        <end position="688"/>
    </location>
</feature>
<reference evidence="13 14" key="1">
    <citation type="submission" date="2015-01" db="EMBL/GenBank/DDBJ databases">
        <title>Genome Sequencing of Rickettsiales.</title>
        <authorList>
            <person name="Daugherty S.C."/>
            <person name="Su Q."/>
            <person name="Abolude K."/>
            <person name="Beier-Sexton M."/>
            <person name="Carlyon J.A."/>
            <person name="Carter R."/>
            <person name="Day N.P."/>
            <person name="Dumler S.J."/>
            <person name="Dyachenko V."/>
            <person name="Godinez A."/>
            <person name="Kurtti T.J."/>
            <person name="Lichay M."/>
            <person name="Mullins K.E."/>
            <person name="Ott S."/>
            <person name="Pappas-Brown V."/>
            <person name="Paris D.H."/>
            <person name="Patel P."/>
            <person name="Richards A.L."/>
            <person name="Sadzewicz L."/>
            <person name="Sears K."/>
            <person name="Seidman D."/>
            <person name="Sengamalay N."/>
            <person name="Stenos J."/>
            <person name="Tallon L.J."/>
            <person name="Vincent G."/>
            <person name="Fraser C.M."/>
            <person name="Munderloh U."/>
            <person name="Dunning-Hotopp J.C."/>
        </authorList>
    </citation>
    <scope>NUCLEOTIDE SEQUENCE [LARGE SCALE GENOMIC DNA]</scope>
    <source>
        <strain evidence="13 14">ApWI1</strain>
    </source>
</reference>
<feature type="region of interest" description="Disordered" evidence="9">
    <location>
        <begin position="671"/>
        <end position="841"/>
    </location>
</feature>
<dbReference type="Pfam" id="PF00005">
    <property type="entry name" value="ABC_tran"/>
    <property type="match status" value="1"/>
</dbReference>
<feature type="region of interest" description="Disordered" evidence="9">
    <location>
        <begin position="498"/>
        <end position="547"/>
    </location>
</feature>
<feature type="compositionally biased region" description="Basic residues" evidence="9">
    <location>
        <begin position="902"/>
        <end position="914"/>
    </location>
</feature>
<protein>
    <submittedName>
        <fullName evidence="13">Type I secretion system ATPase family protein</fullName>
    </submittedName>
</protein>
<feature type="transmembrane region" description="Helical" evidence="10">
    <location>
        <begin position="84"/>
        <end position="114"/>
    </location>
</feature>
<dbReference type="Gene3D" id="1.20.1560.10">
    <property type="entry name" value="ABC transporter type 1, transmembrane domain"/>
    <property type="match status" value="1"/>
</dbReference>
<dbReference type="AlphaFoldDB" id="A0A0F3PY28"/>
<feature type="compositionally biased region" description="Low complexity" evidence="9">
    <location>
        <begin position="735"/>
        <end position="753"/>
    </location>
</feature>
<dbReference type="PANTHER" id="PTHR24221:SF248">
    <property type="entry name" value="ABC TRANSPORTER TRANSMEMBRANE REGION"/>
    <property type="match status" value="1"/>
</dbReference>
<evidence type="ECO:0000259" key="12">
    <source>
        <dbReference type="PROSITE" id="PS50929"/>
    </source>
</evidence>
<dbReference type="InterPro" id="IPR003593">
    <property type="entry name" value="AAA+_ATPase"/>
</dbReference>
<comment type="similarity">
    <text evidence="2">Belongs to the ABC transporter superfamily.</text>
</comment>
<dbReference type="NCBIfam" id="TIGR01842">
    <property type="entry name" value="type_I_sec_PrtD"/>
    <property type="match status" value="1"/>
</dbReference>
<gene>
    <name evidence="13" type="ORF">APHWI1_1265</name>
</gene>
<evidence type="ECO:0000259" key="11">
    <source>
        <dbReference type="PROSITE" id="PS50893"/>
    </source>
</evidence>
<comment type="subcellular location">
    <subcellularLocation>
        <location evidence="1">Cell membrane</location>
        <topology evidence="1">Multi-pass membrane protein</topology>
    </subcellularLocation>
</comment>
<evidence type="ECO:0000256" key="7">
    <source>
        <dbReference type="ARBA" id="ARBA00023136"/>
    </source>
</evidence>
<dbReference type="GO" id="GO:0030253">
    <property type="term" value="P:protein secretion by the type I secretion system"/>
    <property type="evidence" value="ECO:0007669"/>
    <property type="project" value="InterPro"/>
</dbReference>
<evidence type="ECO:0000256" key="3">
    <source>
        <dbReference type="ARBA" id="ARBA00022692"/>
    </source>
</evidence>
<organism evidence="13 14">
    <name type="scientific">Anaplasma phagocytophilum str. ApWI1</name>
    <dbReference type="NCBI Taxonomy" id="1359155"/>
    <lineage>
        <taxon>Bacteria</taxon>
        <taxon>Pseudomonadati</taxon>
        <taxon>Pseudomonadota</taxon>
        <taxon>Alphaproteobacteria</taxon>
        <taxon>Rickettsiales</taxon>
        <taxon>Anaplasmataceae</taxon>
        <taxon>Anaplasma</taxon>
        <taxon>phagocytophilum group</taxon>
    </lineage>
</organism>
<dbReference type="SUPFAM" id="SSF90123">
    <property type="entry name" value="ABC transporter transmembrane region"/>
    <property type="match status" value="1"/>
</dbReference>
<dbReference type="PATRIC" id="fig|1359155.3.peg.1285"/>
<dbReference type="GO" id="GO:0034040">
    <property type="term" value="F:ATPase-coupled lipid transmembrane transporter activity"/>
    <property type="evidence" value="ECO:0007669"/>
    <property type="project" value="TreeGrafter"/>
</dbReference>
<dbReference type="GO" id="GO:0005524">
    <property type="term" value="F:ATP binding"/>
    <property type="evidence" value="ECO:0007669"/>
    <property type="project" value="UniProtKB-KW"/>
</dbReference>
<accession>A0A0F3PY28</accession>
<dbReference type="GO" id="GO:0005886">
    <property type="term" value="C:plasma membrane"/>
    <property type="evidence" value="ECO:0007669"/>
    <property type="project" value="UniProtKB-SubCell"/>
</dbReference>
<keyword evidence="5" id="KW-0067">ATP-binding</keyword>
<feature type="compositionally biased region" description="Polar residues" evidence="9">
    <location>
        <begin position="818"/>
        <end position="827"/>
    </location>
</feature>
<keyword evidence="4" id="KW-0547">Nucleotide-binding</keyword>
<evidence type="ECO:0000256" key="10">
    <source>
        <dbReference type="SAM" id="Phobius"/>
    </source>
</evidence>
<dbReference type="InterPro" id="IPR027417">
    <property type="entry name" value="P-loop_NTPase"/>
</dbReference>
<dbReference type="SUPFAM" id="SSF52540">
    <property type="entry name" value="P-loop containing nucleoside triphosphate hydrolases"/>
    <property type="match status" value="1"/>
</dbReference>
<comment type="function">
    <text evidence="8">Part of an ABC transporter complex. Transmembrane domains (TMD) form a pore in the inner membrane and the ATP-binding domain (NBD) is responsible for energy generation.</text>
</comment>
<proteinExistence type="inferred from homology"/>
<feature type="compositionally biased region" description="Polar residues" evidence="9">
    <location>
        <begin position="877"/>
        <end position="887"/>
    </location>
</feature>
<feature type="transmembrane region" description="Helical" evidence="10">
    <location>
        <begin position="187"/>
        <end position="205"/>
    </location>
</feature>
<evidence type="ECO:0000256" key="8">
    <source>
        <dbReference type="ARBA" id="ARBA00024725"/>
    </source>
</evidence>
<sequence>MLSIVTISALACSALLDVCRSLTMAKVADWIDRETTPDLIVRAISLTSMKGSSTSGDVIRDLGTVKGFITGVGIFSLFDMPWAFVYLVAIFMIHPVTGCIAVVGIVLLVLMAVWNEMATKRVMQESTEENVRNIGYIDVASRNAEVVEAMGMIKHIVTEWSKRNDQNRSLQVKAQGRSNAILGVTRFTRSVLQIAVIGVGAWLAIHGHKTAGGIIASSILMGRALAPFEASINTWKMLQSARISYRRLQTLLLAAPQRDQAMSLPAPRGAISLERVFFTPYGGMKPTIKGVSFVVEPGSSVGIIGVSASGKSTLVKLLVGVWKPISGVVRLDGADVYTWNREDFGRHVGYLPQDVELFNASIKTNIARMMPDADPEKVIKAAMIAGIHEMILQLPNGYDTIIGSGGVVLSGGQKQMLGLARAFYGDVKLLVLDEPNANLDGKAEANLMQALRYAKQRGITTFVVTHKVQLLNAVDQVVVMDDGMLSAMGSKDEILSKFSARPPTAPSNQVTKPPLPPAAPKQESGPAIVKSDANPAATVSKQEPVNRVAVTEGKNTAAATVSVQSNQGVGAASSAVPRQVPTGSSVATSQQSTAPNNQVTKSPLPTSSPKQESGTAVVKSDGTTAAGVPKQEPVNRVAVAEGKNTAAAVSVQSNQGVGAASSAVPRQVPVVSSAAISQQSTAPNNQVTKPPLPPAAPKQESGPAVVKSDANPAATVSKQEPVNRVAVTEGQNTEAATVSAQSSQSVGTASSAVPRQVPTGSSAATSQQSTAPNNQVTKPPLPAAAPKQESGTAVVKSDANSAATVSKHEPVNRVAVTESDSAVTNTHAEQEGTVEKEKVTDSRVVGAAKIRVRRYGASNASNPLRERRRRTYGKQATPDQVSDSSRVVISDHNADGKSAGVAKKRRYGNSKSRKIAGTQETNRGKKATSTDDVPIGD</sequence>
<comment type="caution">
    <text evidence="13">The sequence shown here is derived from an EMBL/GenBank/DDBJ whole genome shotgun (WGS) entry which is preliminary data.</text>
</comment>
<dbReference type="Gene3D" id="3.40.50.300">
    <property type="entry name" value="P-loop containing nucleotide triphosphate hydrolases"/>
    <property type="match status" value="1"/>
</dbReference>
<dbReference type="GO" id="GO:0016887">
    <property type="term" value="F:ATP hydrolysis activity"/>
    <property type="evidence" value="ECO:0007669"/>
    <property type="project" value="InterPro"/>
</dbReference>
<feature type="compositionally biased region" description="Low complexity" evidence="9">
    <location>
        <begin position="761"/>
        <end position="771"/>
    </location>
</feature>